<protein>
    <submittedName>
        <fullName evidence="9">Uncharacterized protein</fullName>
    </submittedName>
</protein>
<evidence type="ECO:0000256" key="4">
    <source>
        <dbReference type="ARBA" id="ARBA00022989"/>
    </source>
</evidence>
<organism evidence="9 10">
    <name type="scientific">candidate division WWE3 bacterium CG_4_9_14_0_2_um_filter_35_11</name>
    <dbReference type="NCBI Taxonomy" id="1975077"/>
    <lineage>
        <taxon>Bacteria</taxon>
        <taxon>Katanobacteria</taxon>
    </lineage>
</organism>
<dbReference type="Proteomes" id="UP000229756">
    <property type="component" value="Unassembled WGS sequence"/>
</dbReference>
<evidence type="ECO:0000256" key="3">
    <source>
        <dbReference type="ARBA" id="ARBA00022692"/>
    </source>
</evidence>
<dbReference type="InterPro" id="IPR055396">
    <property type="entry name" value="DUF7088"/>
</dbReference>
<evidence type="ECO:0000313" key="9">
    <source>
        <dbReference type="EMBL" id="PJC23846.1"/>
    </source>
</evidence>
<comment type="subcellular location">
    <subcellularLocation>
        <location evidence="1">Cell membrane</location>
        <topology evidence="1">Multi-pass membrane protein</topology>
    </subcellularLocation>
</comment>
<keyword evidence="3 6" id="KW-0812">Transmembrane</keyword>
<feature type="transmembrane region" description="Helical" evidence="6">
    <location>
        <begin position="56"/>
        <end position="75"/>
    </location>
</feature>
<gene>
    <name evidence="9" type="ORF">CO058_01550</name>
</gene>
<sequence>MNLNKIIEIANKELKSYLDHAQGYLLLSILVSVLYFLFLKTFFVVGTASVRSLFELLPWILTIFVPAVTMSSIASEKEKQTLEYLITQPITPKEIIFGKILGAWIFSSIGILLTLPLAFIISTIGKIDTGETVAGYLGALILILTLSSLGVAISSFYKNQISAFLTTATVIFLLNIISTDLISINLPVSVSNLLSNLSISDNYFSIIRGVLEIPSIVYFALFIYISINIGITNIEKVRFSKMKAAIIKSLKSLVLILLISAITIYSAGYAKGRVDLTSNKKYTLSQISKDTLKSGDKVRIDVYASNDLPQQFQAAFSELKNTLNDYTAFGGDKIQVQYLLPDDHKAELDANGITPIQFNVIGNDQYQVKQGYMALVISNDSDQSKKEIIPYVNDINSLEFELTKAISKVKESSKPTIAFATGNGEKDLYQDFAALKSMIGSDYTVTTVALPSEETAKVPDLSVYKAIVFAGQTTSYSKASEDAIISFVKNGGNILYMPDLIQIDLQTTSASKNEEINGDLFNEFGIKVNPDLVYDLRSNVPTQVGTESGVIVVSYPFWTVGVLSSENTKELPGTAIFPWSSSLEITSPDWETLYSTSVFGNKQIGTFNIGLEQNLSETDLQTIPLVAISGISDKDKGIMIVAGTTRMFDNQFVSQSRENALLATSLFEKLASEKNFSQISAKNILGSQFKSTTNLQKDLVNYGSPAASLLLLIMIGIARYTKKKRQKHMLEYI</sequence>
<feature type="transmembrane region" description="Helical" evidence="6">
    <location>
        <begin position="164"/>
        <end position="186"/>
    </location>
</feature>
<dbReference type="PANTHER" id="PTHR30294:SF29">
    <property type="entry name" value="MULTIDRUG ABC TRANSPORTER PERMEASE YBHS-RELATED"/>
    <property type="match status" value="1"/>
</dbReference>
<evidence type="ECO:0000256" key="6">
    <source>
        <dbReference type="SAM" id="Phobius"/>
    </source>
</evidence>
<keyword evidence="5 6" id="KW-0472">Membrane</keyword>
<dbReference type="Pfam" id="PF23357">
    <property type="entry name" value="DUF7088"/>
    <property type="match status" value="1"/>
</dbReference>
<dbReference type="GO" id="GO:0005886">
    <property type="term" value="C:plasma membrane"/>
    <property type="evidence" value="ECO:0007669"/>
    <property type="project" value="UniProtKB-SubCell"/>
</dbReference>
<feature type="transmembrane region" description="Helical" evidence="6">
    <location>
        <begin position="133"/>
        <end position="157"/>
    </location>
</feature>
<dbReference type="InterPro" id="IPR019196">
    <property type="entry name" value="ABC_transp_unknown"/>
</dbReference>
<reference evidence="10" key="1">
    <citation type="submission" date="2017-09" db="EMBL/GenBank/DDBJ databases">
        <title>Depth-based differentiation of microbial function through sediment-hosted aquifers and enrichment of novel symbionts in the deep terrestrial subsurface.</title>
        <authorList>
            <person name="Probst A.J."/>
            <person name="Ladd B."/>
            <person name="Jarett J.K."/>
            <person name="Geller-Mcgrath D.E."/>
            <person name="Sieber C.M.K."/>
            <person name="Emerson J.B."/>
            <person name="Anantharaman K."/>
            <person name="Thomas B.C."/>
            <person name="Malmstrom R."/>
            <person name="Stieglmeier M."/>
            <person name="Klingl A."/>
            <person name="Woyke T."/>
            <person name="Ryan C.M."/>
            <person name="Banfield J.F."/>
        </authorList>
    </citation>
    <scope>NUCLEOTIDE SEQUENCE [LARGE SCALE GENOMIC DNA]</scope>
</reference>
<dbReference type="Pfam" id="PF09822">
    <property type="entry name" value="ABC_transp_aux"/>
    <property type="match status" value="1"/>
</dbReference>
<dbReference type="PANTHER" id="PTHR30294">
    <property type="entry name" value="MEMBRANE COMPONENT OF ABC TRANSPORTER YHHJ-RELATED"/>
    <property type="match status" value="1"/>
</dbReference>
<evidence type="ECO:0000256" key="2">
    <source>
        <dbReference type="ARBA" id="ARBA00022475"/>
    </source>
</evidence>
<evidence type="ECO:0000259" key="8">
    <source>
        <dbReference type="Pfam" id="PF23357"/>
    </source>
</evidence>
<name>A0A2M8EM73_UNCKA</name>
<feature type="domain" description="ABC-type uncharacterised transport system" evidence="7">
    <location>
        <begin position="414"/>
        <end position="652"/>
    </location>
</feature>
<dbReference type="Pfam" id="PF12679">
    <property type="entry name" value="ABC2_membrane_2"/>
    <property type="match status" value="1"/>
</dbReference>
<feature type="transmembrane region" description="Helical" evidence="6">
    <location>
        <begin position="206"/>
        <end position="231"/>
    </location>
</feature>
<feature type="transmembrane region" description="Helical" evidence="6">
    <location>
        <begin position="96"/>
        <end position="121"/>
    </location>
</feature>
<dbReference type="EMBL" id="PFSJ01000010">
    <property type="protein sequence ID" value="PJC23846.1"/>
    <property type="molecule type" value="Genomic_DNA"/>
</dbReference>
<feature type="domain" description="DUF7088" evidence="8">
    <location>
        <begin position="279"/>
        <end position="378"/>
    </location>
</feature>
<keyword evidence="4 6" id="KW-1133">Transmembrane helix</keyword>
<comment type="caution">
    <text evidence="9">The sequence shown here is derived from an EMBL/GenBank/DDBJ whole genome shotgun (WGS) entry which is preliminary data.</text>
</comment>
<dbReference type="AlphaFoldDB" id="A0A2M8EM73"/>
<evidence type="ECO:0000256" key="5">
    <source>
        <dbReference type="ARBA" id="ARBA00023136"/>
    </source>
</evidence>
<dbReference type="GO" id="GO:0140359">
    <property type="term" value="F:ABC-type transporter activity"/>
    <property type="evidence" value="ECO:0007669"/>
    <property type="project" value="InterPro"/>
</dbReference>
<feature type="transmembrane region" description="Helical" evidence="6">
    <location>
        <begin position="21"/>
        <end position="44"/>
    </location>
</feature>
<evidence type="ECO:0000256" key="1">
    <source>
        <dbReference type="ARBA" id="ARBA00004651"/>
    </source>
</evidence>
<feature type="transmembrane region" description="Helical" evidence="6">
    <location>
        <begin position="252"/>
        <end position="270"/>
    </location>
</feature>
<accession>A0A2M8EM73</accession>
<feature type="transmembrane region" description="Helical" evidence="6">
    <location>
        <begin position="699"/>
        <end position="720"/>
    </location>
</feature>
<evidence type="ECO:0000313" key="10">
    <source>
        <dbReference type="Proteomes" id="UP000229756"/>
    </source>
</evidence>
<evidence type="ECO:0000259" key="7">
    <source>
        <dbReference type="Pfam" id="PF09822"/>
    </source>
</evidence>
<keyword evidence="2" id="KW-1003">Cell membrane</keyword>
<proteinExistence type="predicted"/>
<dbReference type="InterPro" id="IPR051449">
    <property type="entry name" value="ABC-2_transporter_component"/>
</dbReference>